<dbReference type="Gene3D" id="1.20.1250.20">
    <property type="entry name" value="MFS general substrate transporter like domains"/>
    <property type="match status" value="2"/>
</dbReference>
<feature type="transmembrane region" description="Helical" evidence="3">
    <location>
        <begin position="129"/>
        <end position="150"/>
    </location>
</feature>
<evidence type="ECO:0000313" key="5">
    <source>
        <dbReference type="EMBL" id="KAF7167030.1"/>
    </source>
</evidence>
<dbReference type="GO" id="GO:0016020">
    <property type="term" value="C:membrane"/>
    <property type="evidence" value="ECO:0007669"/>
    <property type="project" value="UniProtKB-SubCell"/>
</dbReference>
<dbReference type="GO" id="GO:0022857">
    <property type="term" value="F:transmembrane transporter activity"/>
    <property type="evidence" value="ECO:0007669"/>
    <property type="project" value="InterPro"/>
</dbReference>
<keyword evidence="3" id="KW-0472">Membrane</keyword>
<comment type="similarity">
    <text evidence="2">Belongs to the major facilitator superfamily. Monocarboxylate porter (TC 2.A.1.13) family.</text>
</comment>
<comment type="subcellular location">
    <subcellularLocation>
        <location evidence="1">Membrane</location>
        <topology evidence="1">Multi-pass membrane protein</topology>
    </subcellularLocation>
</comment>
<dbReference type="InterPro" id="IPR011701">
    <property type="entry name" value="MFS"/>
</dbReference>
<keyword evidence="3" id="KW-1133">Transmembrane helix</keyword>
<dbReference type="AlphaFoldDB" id="A0A8H6UY39"/>
<feature type="transmembrane region" description="Helical" evidence="3">
    <location>
        <begin position="187"/>
        <end position="207"/>
    </location>
</feature>
<evidence type="ECO:0000259" key="4">
    <source>
        <dbReference type="PROSITE" id="PS50850"/>
    </source>
</evidence>
<feature type="transmembrane region" description="Helical" evidence="3">
    <location>
        <begin position="322"/>
        <end position="344"/>
    </location>
</feature>
<dbReference type="Proteomes" id="UP000654922">
    <property type="component" value="Unassembled WGS sequence"/>
</dbReference>
<feature type="transmembrane region" description="Helical" evidence="3">
    <location>
        <begin position="67"/>
        <end position="87"/>
    </location>
</feature>
<evidence type="ECO:0000256" key="2">
    <source>
        <dbReference type="ARBA" id="ARBA00006727"/>
    </source>
</evidence>
<dbReference type="PROSITE" id="PS50850">
    <property type="entry name" value="MFS"/>
    <property type="match status" value="1"/>
</dbReference>
<dbReference type="PANTHER" id="PTHR11360">
    <property type="entry name" value="MONOCARBOXYLATE TRANSPORTER"/>
    <property type="match status" value="1"/>
</dbReference>
<organism evidence="5 6">
    <name type="scientific">Aspergillus felis</name>
    <dbReference type="NCBI Taxonomy" id="1287682"/>
    <lineage>
        <taxon>Eukaryota</taxon>
        <taxon>Fungi</taxon>
        <taxon>Dikarya</taxon>
        <taxon>Ascomycota</taxon>
        <taxon>Pezizomycotina</taxon>
        <taxon>Eurotiomycetes</taxon>
        <taxon>Eurotiomycetidae</taxon>
        <taxon>Eurotiales</taxon>
        <taxon>Aspergillaceae</taxon>
        <taxon>Aspergillus</taxon>
        <taxon>Aspergillus subgen. Fumigati</taxon>
    </lineage>
</organism>
<evidence type="ECO:0000256" key="1">
    <source>
        <dbReference type="ARBA" id="ARBA00004141"/>
    </source>
</evidence>
<dbReference type="Pfam" id="PF07690">
    <property type="entry name" value="MFS_1"/>
    <property type="match status" value="1"/>
</dbReference>
<evidence type="ECO:0000256" key="3">
    <source>
        <dbReference type="SAM" id="Phobius"/>
    </source>
</evidence>
<dbReference type="InterPro" id="IPR020846">
    <property type="entry name" value="MFS_dom"/>
</dbReference>
<feature type="transmembrane region" description="Helical" evidence="3">
    <location>
        <begin position="99"/>
        <end position="117"/>
    </location>
</feature>
<dbReference type="PANTHER" id="PTHR11360:SF315">
    <property type="entry name" value="TRANSPORTER MCH2-RELATED"/>
    <property type="match status" value="1"/>
</dbReference>
<comment type="caution">
    <text evidence="5">The sequence shown here is derived from an EMBL/GenBank/DDBJ whole genome shotgun (WGS) entry which is preliminary data.</text>
</comment>
<dbReference type="InterPro" id="IPR050327">
    <property type="entry name" value="Proton-linked_MCT"/>
</dbReference>
<gene>
    <name evidence="5" type="ORF">CNMCM5623_000504</name>
</gene>
<reference evidence="5" key="1">
    <citation type="submission" date="2020-06" db="EMBL/GenBank/DDBJ databases">
        <title>Draft genome sequences of strains closely related to Aspergillus parafelis and Aspergillus hiratsukae.</title>
        <authorList>
            <person name="Dos Santos R.A.C."/>
            <person name="Rivero-Menendez O."/>
            <person name="Steenwyk J.L."/>
            <person name="Mead M.E."/>
            <person name="Goldman G.H."/>
            <person name="Alastruey-Izquierdo A."/>
            <person name="Rokas A."/>
        </authorList>
    </citation>
    <scope>NUCLEOTIDE SEQUENCE</scope>
    <source>
        <strain evidence="5">CNM-CM5623</strain>
    </source>
</reference>
<protein>
    <recommendedName>
        <fullName evidence="4">Major facilitator superfamily (MFS) profile domain-containing protein</fullName>
    </recommendedName>
</protein>
<sequence length="749" mass="80104">MKSEIMPSSIQAMSLQPVDEFPEGGYGWVCVVSIFLINAHTWGINGAFGVILSFYLSENQFPGTSSLVYAAVSGVGVSCALLIAPLVTYLNPLLPKRTIILLGALLIFAALIGASFTTQSWQLWLSQGICYGLGMGCLFTSTVAIANGWFKRRRGIANGIVAAGSGTGGMIYSLATNHMIKQCGFRWAFRILGIVALVVNLVAGVLVRERPGLPPKKGSGFISSSTLRQPTFILFLIFGFFGLLSYISLLFSLASYARAVGLGSNTGSLASALLNLGQAFGRPLVGALSDRFGRIKVPAISLSLCGLLCFVFWPFATSSGALYAFSILSGLGAGTIWAAAPAVAAELIELPQVPGALSVLWLVLVSPGTVAEVIALQLREPEGSWTLRGGYLPVQMFVGTTYFASAAALGGIVLLRVLAARKDVARISCLSPAKCPVNTLIYNEVALRERQLEGFTNSAQQTVIRDAIRVLTIHHHGTNVNDRPPTHDFSLYLIDLFRLPRLKGLTLVGVSAGTFGNIDARGRFSTALEELSVYCSDLSPGSMSELLALPKARRSLTFKGIMIRPDRVDNTDPVHATTDRAAYVNAINHQSNSLVVLDLDLPILEYKHNGPVDLTGLTALCHLTIRSGALHHENMQTPSILLPNLSLLLRGLQSLTIWLIKSIFTRTDNLAKSYTAALNSALSAGILDNLKVFALNGFDPSVADGTLDRAAVVFDTAFGGRSEVRLGEQVSWETSPGLDCECAFYSPSP</sequence>
<feature type="transmembrane region" description="Helical" evidence="3">
    <location>
        <begin position="156"/>
        <end position="175"/>
    </location>
</feature>
<keyword evidence="3" id="KW-0812">Transmembrane</keyword>
<dbReference type="SUPFAM" id="SSF103473">
    <property type="entry name" value="MFS general substrate transporter"/>
    <property type="match status" value="1"/>
</dbReference>
<name>A0A8H6UY39_9EURO</name>
<accession>A0A8H6UY39</accession>
<feature type="transmembrane region" description="Helical" evidence="3">
    <location>
        <begin position="396"/>
        <end position="418"/>
    </location>
</feature>
<proteinExistence type="inferred from homology"/>
<feature type="domain" description="Major facilitator superfamily (MFS) profile" evidence="4">
    <location>
        <begin position="26"/>
        <end position="422"/>
    </location>
</feature>
<feature type="transmembrane region" description="Helical" evidence="3">
    <location>
        <begin position="356"/>
        <end position="376"/>
    </location>
</feature>
<dbReference type="OrthoDB" id="6499973at2759"/>
<feature type="transmembrane region" description="Helical" evidence="3">
    <location>
        <begin position="232"/>
        <end position="254"/>
    </location>
</feature>
<feature type="transmembrane region" description="Helical" evidence="3">
    <location>
        <begin position="26"/>
        <end position="55"/>
    </location>
</feature>
<dbReference type="EMBL" id="JACBAE010001293">
    <property type="protein sequence ID" value="KAF7167030.1"/>
    <property type="molecule type" value="Genomic_DNA"/>
</dbReference>
<evidence type="ECO:0000313" key="6">
    <source>
        <dbReference type="Proteomes" id="UP000654922"/>
    </source>
</evidence>
<feature type="transmembrane region" description="Helical" evidence="3">
    <location>
        <begin position="297"/>
        <end position="316"/>
    </location>
</feature>
<dbReference type="InterPro" id="IPR036259">
    <property type="entry name" value="MFS_trans_sf"/>
</dbReference>